<dbReference type="EMBL" id="HBHM01001418">
    <property type="protein sequence ID" value="CAD9721829.1"/>
    <property type="molecule type" value="Transcribed_RNA"/>
</dbReference>
<evidence type="ECO:0000256" key="2">
    <source>
        <dbReference type="SAM" id="MobiDB-lite"/>
    </source>
</evidence>
<reference evidence="4" key="1">
    <citation type="submission" date="2021-01" db="EMBL/GenBank/DDBJ databases">
        <authorList>
            <person name="Corre E."/>
            <person name="Pelletier E."/>
            <person name="Niang G."/>
            <person name="Scheremetjew M."/>
            <person name="Finn R."/>
            <person name="Kale V."/>
            <person name="Holt S."/>
            <person name="Cochrane G."/>
            <person name="Meng A."/>
            <person name="Brown T."/>
            <person name="Cohen L."/>
        </authorList>
    </citation>
    <scope>NUCLEOTIDE SEQUENCE</scope>
    <source>
        <strain evidence="4">RCC2335</strain>
    </source>
</reference>
<proteinExistence type="predicted"/>
<dbReference type="AlphaFoldDB" id="A0A7S2T9S2"/>
<dbReference type="PANTHER" id="PTHR36011">
    <property type="entry name" value="BAT2 DOMAIN PROTEIN"/>
    <property type="match status" value="1"/>
</dbReference>
<dbReference type="PANTHER" id="PTHR36011:SF1">
    <property type="entry name" value="BAT2 DOMAIN PROTEIN"/>
    <property type="match status" value="1"/>
</dbReference>
<gene>
    <name evidence="4" type="ORF">CROS1312_LOCUS1097</name>
</gene>
<evidence type="ECO:0000313" key="4">
    <source>
        <dbReference type="EMBL" id="CAD9721829.1"/>
    </source>
</evidence>
<feature type="compositionally biased region" description="Acidic residues" evidence="2">
    <location>
        <begin position="8"/>
        <end position="17"/>
    </location>
</feature>
<name>A0A7S2T9S2_9CHLO</name>
<protein>
    <recommendedName>
        <fullName evidence="3">DUF7798 domain-containing protein</fullName>
    </recommendedName>
</protein>
<feature type="region of interest" description="Disordered" evidence="2">
    <location>
        <begin position="1"/>
        <end position="130"/>
    </location>
</feature>
<keyword evidence="1" id="KW-0175">Coiled coil</keyword>
<evidence type="ECO:0000256" key="1">
    <source>
        <dbReference type="SAM" id="Coils"/>
    </source>
</evidence>
<dbReference type="Pfam" id="PF25074">
    <property type="entry name" value="DUF7798"/>
    <property type="match status" value="1"/>
</dbReference>
<organism evidence="4">
    <name type="scientific">Chloropicon roscoffensis</name>
    <dbReference type="NCBI Taxonomy" id="1461544"/>
    <lineage>
        <taxon>Eukaryota</taxon>
        <taxon>Viridiplantae</taxon>
        <taxon>Chlorophyta</taxon>
        <taxon>Chloropicophyceae</taxon>
        <taxon>Chloropicales</taxon>
        <taxon>Chloropicaceae</taxon>
        <taxon>Chloropicon</taxon>
    </lineage>
</organism>
<accession>A0A7S2T9S2</accession>
<evidence type="ECO:0000259" key="3">
    <source>
        <dbReference type="Pfam" id="PF25074"/>
    </source>
</evidence>
<feature type="coiled-coil region" evidence="1">
    <location>
        <begin position="152"/>
        <end position="179"/>
    </location>
</feature>
<feature type="domain" description="DUF7798" evidence="3">
    <location>
        <begin position="349"/>
        <end position="526"/>
    </location>
</feature>
<dbReference type="InterPro" id="IPR056700">
    <property type="entry name" value="DUF7798"/>
</dbReference>
<sequence length="584" mass="61516">MEDVKDSDIDDWIEEDASTALAKPQELEEENEKHQSRGPGQPQEEEKEIPAAEDLPTPPSPPAEEVKDPAQEGSLVHATRESADGMGEIVPQHISMDKSSDLPAPPQNTGDTWYADDDENEAEGGGWGSWGNFGQAVTAASFGLGTTLSQVAKQAANDLTDMSQTLKEAVKEVAREDERIGEGRGDDARTSVAEGIEADGFEARRAKFLDDVEDKTSRDVAADLQVEETLSTFAAGAASFFGTVLGSVGTAVEGSLENAQKLASTAAGVAQETLQQGVSDVNELAKASGALRAGKTGLKLAADHTVKLAEMSLEKAGTTAKGILDVADAVTGMDSRPGASAVEDEEELTFPKSFFIYGGPDAVDECEALGAEARAKCQQFKSALEGEPRREYEDCLRRVGECLDLSLPEPSGDEARPVAAFAEVAARAEACKNEVADFVNSQMSVADTGVDAQLRVVRNEAVQQLAEHTACCVRHLASLSHGLADPKESEHEDLDWPGDPLAVAGVVRATVVEVAKGLESLASAFRDEAGKFSKGNEALTGPAEALTAALAEAKEAAMDRVHEVLRAQVFVIVASHYGASAPDA</sequence>